<sequence>MSTFDDLIFYRGFSARHDMTQRRVHVTRKDRRPRDLSPEIHASADAWFMKNFGVFYRSQSVFVTSDLNIAIAYADSPAHVARVVPIDKYSFCWSKQLRDMMELFIGGVVIDRVHQELDTAGYTESDLPSAHSSGHEVMLFCDSYLSIPQNLL</sequence>
<accession>A0A5N7KK80</accession>
<name>A0A5N7KK80_9PSED</name>
<evidence type="ECO:0000313" key="2">
    <source>
        <dbReference type="Proteomes" id="UP000326112"/>
    </source>
</evidence>
<protein>
    <submittedName>
        <fullName evidence="1">Uncharacterized protein</fullName>
    </submittedName>
</protein>
<comment type="caution">
    <text evidence="1">The sequence shown here is derived from an EMBL/GenBank/DDBJ whole genome shotgun (WGS) entry which is preliminary data.</text>
</comment>
<dbReference type="Proteomes" id="UP000326112">
    <property type="component" value="Unassembled WGS sequence"/>
</dbReference>
<reference evidence="1 2" key="1">
    <citation type="journal article" date="2020" name="Int. J. Syst. Evol. Microbiol.">
        <title>Pseudomonas kitaguniensis sp. nov., a pathogen causing bacterial rot of Welsh onion in Japan.</title>
        <authorList>
            <person name="Sawada H."/>
            <person name="Fujikawa T."/>
            <person name="Nishiwaki Y."/>
            <person name="Horita H."/>
        </authorList>
    </citation>
    <scope>NUCLEOTIDE SEQUENCE [LARGE SCALE GENOMIC DNA]</scope>
    <source>
        <strain evidence="1 2">MAFF 212408</strain>
    </source>
</reference>
<gene>
    <name evidence="1" type="ORF">F0169_07710</name>
</gene>
<organism evidence="1 2">
    <name type="scientific">Pseudomonas kitaguniensis</name>
    <dbReference type="NCBI Taxonomy" id="2607908"/>
    <lineage>
        <taxon>Bacteria</taxon>
        <taxon>Pseudomonadati</taxon>
        <taxon>Pseudomonadota</taxon>
        <taxon>Gammaproteobacteria</taxon>
        <taxon>Pseudomonadales</taxon>
        <taxon>Pseudomonadaceae</taxon>
        <taxon>Pseudomonas</taxon>
    </lineage>
</organism>
<proteinExistence type="predicted"/>
<keyword evidence="2" id="KW-1185">Reference proteome</keyword>
<evidence type="ECO:0000313" key="1">
    <source>
        <dbReference type="EMBL" id="MPR01971.1"/>
    </source>
</evidence>
<reference evidence="1 2" key="2">
    <citation type="journal article" date="2023" name="Plant Pathol.">
        <title>Dismantling and reorganizing Pseudomonas marginalis sensu#lato.</title>
        <authorList>
            <person name="Sawada H."/>
            <person name="Fujikawa T."/>
            <person name="Satou M."/>
        </authorList>
    </citation>
    <scope>NUCLEOTIDE SEQUENCE [LARGE SCALE GENOMIC DNA]</scope>
    <source>
        <strain evidence="1 2">MAFF 212408</strain>
    </source>
</reference>
<dbReference type="EMBL" id="VUAZ01000040">
    <property type="protein sequence ID" value="MPR01971.1"/>
    <property type="molecule type" value="Genomic_DNA"/>
</dbReference>
<dbReference type="RefSeq" id="WP_152746165.1">
    <property type="nucleotide sequence ID" value="NZ_VUAZ01000040.1"/>
</dbReference>